<dbReference type="InterPro" id="IPR001487">
    <property type="entry name" value="Bromodomain"/>
</dbReference>
<feature type="domain" description="Bromo" evidence="5">
    <location>
        <begin position="1377"/>
        <end position="1447"/>
    </location>
</feature>
<sequence length="1702" mass="189431">MEGSPDTLAELYLLVYSFLDSGPFRGAADALREELESQQHRKLGQLDHRDNRNSLSSFDSSFQAINEKNTLSGSSTLGRSGASRLVTDVCVLPPRFDWKGFPHQTTLQEVMRTKRLSKLLNGNGASGENSQLAQIISHLTSVTNEYLPPTAPGLRSLLAPAHSSSSLLRSYSVHGAELGSNESQKPKWNPSALTFKTEPRGSGTVSPSTALVGFKHRRCIANPGVLVPSRHLGHYNLTLCDPLPFVYSQYQKVLKVQGHVHAVYCATFDRTGNRFITGSDDYLVKIWSARSGWLIYTLRGHTSEIIDLAVNHENTLLASASNDDTIRIWHLKTGEPLTVLRSQQSPNNHHHRRGFTSLAWSPSPIPSMRVLLATSRDGNARLWRWDADVLTFHFDPIVLDCKTLARDEARFADFNNTGTRFAIGGTDGLVRLFSLAPPSVELAFDSAYRVESATLLAVLGDEEDTGHKGHINAVSFSNDGDRIVSSGLDGNVIVWTFCTKERKWKQLSITLQNCLDLGTVVDDGLEDDPPRIPDLEAAVIGDAETILPDRTGESDGAIGDPSPDGCHLSSIEAPLQATTAPGPIDDNSVETQDHVMTSALLNGDQFPDAGVGSASLGSVSDVNRSTTSSAEERLGDLSVVETAPNGRITRRAFLRRAGEAAGTVVSADEEPLEPSGVRRAAVRRSARRMQNPDIARGPEATLMNLEDIPQNISVLTGRSRASTRNAGNQNQKNDKVTMTVWSLDDSKIIVACSDYKLRTFDSRSGVHLQSFIYHTSDVYNLDIHPHDKRIFLSGGWDGYVCVWNIETGSLKCVLDLEAAVLDAKFSPDGLSIVASDFENCCTVFSVDSKPEDYIETPLQQFFATDYDPIRVDTTFFVIDENTQLAPHQMQRTNVCNLTYTPWPAYTDTRLGTQLPIELPKGQAEAEEQRKVALLRKELPLMKALHPEIQITPKKMDRRHGRKRKRFFESDDEEEFVTFDLAAMLPLEESSGEEWTDDGEGSAEESDSDGEFVGPSDDEAMKQRNHRSSKKKRKEKKRQRDRGSRKSGRRGYQDDFSDDDDGYGDEALETDEHSSRGRKPSQRAQAEKLKNAMRPVEDFLPTDWIKAAVPSNSPYRPQVGDEVVYFKEGHQEFLQTVFDHDDSDMARHFPRLDSRSLPWMKDPRLPPVVFCTVRHVSFRVGPPAICQLMMEVSEFRAESALAESPLNPCWSRVLLPAAEDLRLTSRRIDVKFSDTEGAADFIILRSQYVWAMSAQYEEGERVLVSYADGTEYEALLTSVNARLDPEHMTEAKRYSLRSDGPSQDSKQPLYRKYGVISEAVASPWNCFLIQWEHGETSGETDTLSPWDIHKPERRPIAELEAMDVTECDAALNLLEEALGNKELSVFVERVRHEDYPDYYKEIAYPVYLTLVQARLTNGFYRRFDAFLYDIRMIQANAKKYNTEGTPVHELARGPLAGFIKGCHELKRPATTLTSNGLQVPRCETTSKRPHENDHDGGSSAEGDLMPRKRLRLKLGASLEHQGSSTSEGIAPAPSRPTPLRINLRSSTLNSTAQLGTEATIQEAEPTRRPLRVTIRKTVSFDNSHELYAERSSSESEPESIRKSKRSSKAKKNEKIPKRAEDDEYGSESEAPSTSSEEAELPSDSSESESASSPKGKGRPRELPTRATRSRRTISSTSPTVRRSDRSRSRVSYVGPKADTDDSE</sequence>
<dbReference type="PROSITE" id="PS50014">
    <property type="entry name" value="BROMODOMAIN_2"/>
    <property type="match status" value="1"/>
</dbReference>
<dbReference type="OMA" id="QADCRNN"/>
<dbReference type="GO" id="GO:0005634">
    <property type="term" value="C:nucleus"/>
    <property type="evidence" value="ECO:0007669"/>
    <property type="project" value="TreeGrafter"/>
</dbReference>
<dbReference type="OrthoDB" id="538223at2759"/>
<feature type="compositionally biased region" description="Basic residues" evidence="4">
    <location>
        <begin position="1022"/>
        <end position="1048"/>
    </location>
</feature>
<evidence type="ECO:0000256" key="2">
    <source>
        <dbReference type="PROSITE-ProRule" id="PRU00035"/>
    </source>
</evidence>
<dbReference type="Gene3D" id="1.20.920.10">
    <property type="entry name" value="Bromodomain-like"/>
    <property type="match status" value="1"/>
</dbReference>
<keyword evidence="3" id="KW-0853">WD repeat</keyword>
<evidence type="ECO:0000256" key="4">
    <source>
        <dbReference type="SAM" id="MobiDB-lite"/>
    </source>
</evidence>
<dbReference type="SUPFAM" id="SSF47370">
    <property type="entry name" value="Bromodomain"/>
    <property type="match status" value="1"/>
</dbReference>
<dbReference type="InterPro" id="IPR057451">
    <property type="entry name" value="BRWD/PHIP_AD"/>
</dbReference>
<feature type="compositionally biased region" description="Low complexity" evidence="4">
    <location>
        <begin position="1626"/>
        <end position="1652"/>
    </location>
</feature>
<keyword evidence="7" id="KW-1185">Reference proteome</keyword>
<organism evidence="6 7">
    <name type="scientific">Gonapodya prolifera (strain JEL478)</name>
    <name type="common">Monoblepharis prolifera</name>
    <dbReference type="NCBI Taxonomy" id="1344416"/>
    <lineage>
        <taxon>Eukaryota</taxon>
        <taxon>Fungi</taxon>
        <taxon>Fungi incertae sedis</taxon>
        <taxon>Chytridiomycota</taxon>
        <taxon>Chytridiomycota incertae sedis</taxon>
        <taxon>Monoblepharidomycetes</taxon>
        <taxon>Monoblepharidales</taxon>
        <taxon>Gonapodyaceae</taxon>
        <taxon>Gonapodya</taxon>
    </lineage>
</organism>
<feature type="region of interest" description="Disordered" evidence="4">
    <location>
        <begin position="1584"/>
        <end position="1702"/>
    </location>
</feature>
<dbReference type="PANTHER" id="PTHR16266:SF17">
    <property type="entry name" value="BRWD3"/>
    <property type="match status" value="1"/>
</dbReference>
<feature type="compositionally biased region" description="Acidic residues" evidence="4">
    <location>
        <begin position="1054"/>
        <end position="1068"/>
    </location>
</feature>
<feature type="compositionally biased region" description="Basic and acidic residues" evidence="4">
    <location>
        <begin position="1584"/>
        <end position="1600"/>
    </location>
</feature>
<dbReference type="InterPro" id="IPR036322">
    <property type="entry name" value="WD40_repeat_dom_sf"/>
</dbReference>
<dbReference type="GO" id="GO:0008360">
    <property type="term" value="P:regulation of cell shape"/>
    <property type="evidence" value="ECO:0007669"/>
    <property type="project" value="TreeGrafter"/>
</dbReference>
<dbReference type="PANTHER" id="PTHR16266">
    <property type="entry name" value="WD REPEAT DOMAIN 9"/>
    <property type="match status" value="1"/>
</dbReference>
<dbReference type="Proteomes" id="UP000070544">
    <property type="component" value="Unassembled WGS sequence"/>
</dbReference>
<reference evidence="6 7" key="1">
    <citation type="journal article" date="2015" name="Genome Biol. Evol.">
        <title>Phylogenomic analyses indicate that early fungi evolved digesting cell walls of algal ancestors of land plants.</title>
        <authorList>
            <person name="Chang Y."/>
            <person name="Wang S."/>
            <person name="Sekimoto S."/>
            <person name="Aerts A.L."/>
            <person name="Choi C."/>
            <person name="Clum A."/>
            <person name="LaButti K.M."/>
            <person name="Lindquist E.A."/>
            <person name="Yee Ngan C."/>
            <person name="Ohm R.A."/>
            <person name="Salamov A.A."/>
            <person name="Grigoriev I.V."/>
            <person name="Spatafora J.W."/>
            <person name="Berbee M.L."/>
        </authorList>
    </citation>
    <scope>NUCLEOTIDE SEQUENCE [LARGE SCALE GENOMIC DNA]</scope>
    <source>
        <strain evidence="6 7">JEL478</strain>
    </source>
</reference>
<feature type="repeat" description="WD" evidence="3">
    <location>
        <begin position="771"/>
        <end position="813"/>
    </location>
</feature>
<dbReference type="CDD" id="cd00200">
    <property type="entry name" value="WD40"/>
    <property type="match status" value="1"/>
</dbReference>
<dbReference type="SUPFAM" id="SSF50978">
    <property type="entry name" value="WD40 repeat-like"/>
    <property type="match status" value="1"/>
</dbReference>
<dbReference type="EMBL" id="KQ965790">
    <property type="protein sequence ID" value="KXS12161.1"/>
    <property type="molecule type" value="Genomic_DNA"/>
</dbReference>
<dbReference type="SMART" id="SM00297">
    <property type="entry name" value="BROMO"/>
    <property type="match status" value="1"/>
</dbReference>
<dbReference type="GO" id="GO:0007010">
    <property type="term" value="P:cytoskeleton organization"/>
    <property type="evidence" value="ECO:0007669"/>
    <property type="project" value="TreeGrafter"/>
</dbReference>
<dbReference type="InterPro" id="IPR052060">
    <property type="entry name" value="Bromo_WD_repeat"/>
</dbReference>
<name>A0A139A5Z0_GONPJ</name>
<protein>
    <submittedName>
        <fullName evidence="6">YVTN repeat-like/Quino protein amine dehydrogenase</fullName>
    </submittedName>
</protein>
<evidence type="ECO:0000256" key="1">
    <source>
        <dbReference type="ARBA" id="ARBA00023117"/>
    </source>
</evidence>
<evidence type="ECO:0000259" key="5">
    <source>
        <dbReference type="PROSITE" id="PS50014"/>
    </source>
</evidence>
<feature type="repeat" description="WD" evidence="3">
    <location>
        <begin position="256"/>
        <end position="297"/>
    </location>
</feature>
<dbReference type="PROSITE" id="PS50294">
    <property type="entry name" value="WD_REPEATS_REGION"/>
    <property type="match status" value="4"/>
</dbReference>
<feature type="compositionally biased region" description="Polar residues" evidence="4">
    <location>
        <begin position="1542"/>
        <end position="1558"/>
    </location>
</feature>
<feature type="compositionally biased region" description="Basic and acidic residues" evidence="4">
    <location>
        <begin position="1483"/>
        <end position="1495"/>
    </location>
</feature>
<feature type="repeat" description="WD" evidence="3">
    <location>
        <begin position="298"/>
        <end position="339"/>
    </location>
</feature>
<dbReference type="SMART" id="SM00320">
    <property type="entry name" value="WD40"/>
    <property type="match status" value="8"/>
</dbReference>
<dbReference type="InterPro" id="IPR001680">
    <property type="entry name" value="WD40_rpt"/>
</dbReference>
<feature type="compositionally biased region" description="Basic and acidic residues" evidence="4">
    <location>
        <begin position="1609"/>
        <end position="1619"/>
    </location>
</feature>
<dbReference type="PROSITE" id="PS50082">
    <property type="entry name" value="WD_REPEATS_2"/>
    <property type="match status" value="4"/>
</dbReference>
<feature type="region of interest" description="Disordered" evidence="4">
    <location>
        <begin position="1471"/>
        <end position="1567"/>
    </location>
</feature>
<evidence type="ECO:0000256" key="3">
    <source>
        <dbReference type="PROSITE-ProRule" id="PRU00221"/>
    </source>
</evidence>
<feature type="compositionally biased region" description="Acidic residues" evidence="4">
    <location>
        <begin position="989"/>
        <end position="1009"/>
    </location>
</feature>
<dbReference type="Pfam" id="PF25313">
    <property type="entry name" value="BRWD_AD"/>
    <property type="match status" value="1"/>
</dbReference>
<dbReference type="Gene3D" id="2.130.10.10">
    <property type="entry name" value="YVTN repeat-like/Quinoprotein amine dehydrogenase"/>
    <property type="match status" value="2"/>
</dbReference>
<dbReference type="InterPro" id="IPR015943">
    <property type="entry name" value="WD40/YVTN_repeat-like_dom_sf"/>
</dbReference>
<feature type="region of interest" description="Disordered" evidence="4">
    <location>
        <begin position="986"/>
        <end position="1092"/>
    </location>
</feature>
<dbReference type="InterPro" id="IPR036427">
    <property type="entry name" value="Bromodomain-like_sf"/>
</dbReference>
<gene>
    <name evidence="6" type="ORF">M427DRAFT_147205</name>
</gene>
<keyword evidence="1 2" id="KW-0103">Bromodomain</keyword>
<feature type="region of interest" description="Disordered" evidence="4">
    <location>
        <begin position="545"/>
        <end position="567"/>
    </location>
</feature>
<dbReference type="Pfam" id="PF00439">
    <property type="entry name" value="Bromodomain"/>
    <property type="match status" value="1"/>
</dbReference>
<proteinExistence type="predicted"/>
<dbReference type="PRINTS" id="PR00503">
    <property type="entry name" value="BROMODOMAIN"/>
</dbReference>
<feature type="repeat" description="WD" evidence="3">
    <location>
        <begin position="464"/>
        <end position="495"/>
    </location>
</feature>
<accession>A0A139A5Z0</accession>
<feature type="region of interest" description="Disordered" evidence="4">
    <location>
        <begin position="178"/>
        <end position="201"/>
    </location>
</feature>
<dbReference type="Pfam" id="PF00400">
    <property type="entry name" value="WD40"/>
    <property type="match status" value="4"/>
</dbReference>
<evidence type="ECO:0000313" key="7">
    <source>
        <dbReference type="Proteomes" id="UP000070544"/>
    </source>
</evidence>
<dbReference type="STRING" id="1344416.A0A139A5Z0"/>
<dbReference type="GO" id="GO:0006325">
    <property type="term" value="P:chromatin organization"/>
    <property type="evidence" value="ECO:0007669"/>
    <property type="project" value="UniProtKB-ARBA"/>
</dbReference>
<dbReference type="GO" id="GO:0006357">
    <property type="term" value="P:regulation of transcription by RNA polymerase II"/>
    <property type="evidence" value="ECO:0007669"/>
    <property type="project" value="TreeGrafter"/>
</dbReference>
<evidence type="ECO:0000313" key="6">
    <source>
        <dbReference type="EMBL" id="KXS12161.1"/>
    </source>
</evidence>